<keyword evidence="2" id="KW-1185">Reference proteome</keyword>
<dbReference type="SUPFAM" id="SSF51412">
    <property type="entry name" value="Inosine monophosphate dehydrogenase (IMPDH)"/>
    <property type="match status" value="1"/>
</dbReference>
<dbReference type="InterPro" id="IPR013785">
    <property type="entry name" value="Aldolase_TIM"/>
</dbReference>
<organism evidence="1 2">
    <name type="scientific">Phaeovibrio sulfidiphilus</name>
    <dbReference type="NCBI Taxonomy" id="1220600"/>
    <lineage>
        <taxon>Bacteria</taxon>
        <taxon>Pseudomonadati</taxon>
        <taxon>Pseudomonadota</taxon>
        <taxon>Alphaproteobacteria</taxon>
        <taxon>Rhodospirillales</taxon>
        <taxon>Rhodospirillaceae</taxon>
        <taxon>Phaeovibrio</taxon>
    </lineage>
</organism>
<reference evidence="1" key="1">
    <citation type="submission" date="2020-10" db="EMBL/GenBank/DDBJ databases">
        <title>Genome sequence of the unusual species of purple photosynthetic bacteria, Phaeovibrio sulfidiphilus DSM 23193, type strain.</title>
        <authorList>
            <person name="Kyndt J.A."/>
            <person name="Meyer T.E."/>
        </authorList>
    </citation>
    <scope>NUCLEOTIDE SEQUENCE</scope>
    <source>
        <strain evidence="1">DSM 23193</strain>
    </source>
</reference>
<gene>
    <name evidence="1" type="ORF">IHV25_01735</name>
</gene>
<evidence type="ECO:0000313" key="1">
    <source>
        <dbReference type="EMBL" id="MBE1236375.1"/>
    </source>
</evidence>
<evidence type="ECO:0000313" key="2">
    <source>
        <dbReference type="Proteomes" id="UP000631034"/>
    </source>
</evidence>
<dbReference type="PANTHER" id="PTHR32332:SF18">
    <property type="entry name" value="2-NITROPROPANE DIOXYGENASE"/>
    <property type="match status" value="1"/>
</dbReference>
<comment type="caution">
    <text evidence="1">The sequence shown here is derived from an EMBL/GenBank/DDBJ whole genome shotgun (WGS) entry which is preliminary data.</text>
</comment>
<dbReference type="EMBL" id="JACZHT010000001">
    <property type="protein sequence ID" value="MBE1236375.1"/>
    <property type="molecule type" value="Genomic_DNA"/>
</dbReference>
<sequence>MKRINPIMISGKEVLPLVEGGKGLNVSTGRTSGAWAAAGAVGTVSAVNADSCDEIGAPIPEVYHGKTRRERQAEMIAYGIRGGISQVQIAHEVAAGEGRIHINVLWEMGGAEAVLEGVLEGTPGLVHGITCGAGMPYKVSEIAARHNVYYYPIVSSDRAFRALWRRSYSKTASLLGGVVYEDPWRAGGHNGLSNTDNPLEPQNPMPRVLALRRTMRELGTPEVPIVMAGGVWYLREWADWIDNPDLGPIAFQFGTRPLLVEESPVASTWRPRLMSLKPEDIYLHRFSPTGFYSSAVKNRYLKDLVARSERQVPFSLEPDSERTTAFSVGSADRELYLTPEDMDKVRWWVSEGHTEAMRTPDDTLVFVTPETAATIRQDQRDCMGCLSHCMFSNWAQNEKGTTGHRPDPRSFCIQKTLRLIAHGGSIEDNLMFAGHAAFRFAGDPAYANGRVPTMKELVEQILAGD</sequence>
<dbReference type="AlphaFoldDB" id="A0A8J7CQ21"/>
<protein>
    <submittedName>
        <fullName evidence="1">Nitronate monooxygenase</fullName>
    </submittedName>
</protein>
<dbReference type="PANTHER" id="PTHR32332">
    <property type="entry name" value="2-NITROPROPANE DIOXYGENASE"/>
    <property type="match status" value="1"/>
</dbReference>
<keyword evidence="1" id="KW-0503">Monooxygenase</keyword>
<name>A0A8J7CQ21_9PROT</name>
<dbReference type="GO" id="GO:0004497">
    <property type="term" value="F:monooxygenase activity"/>
    <property type="evidence" value="ECO:0007669"/>
    <property type="project" value="UniProtKB-KW"/>
</dbReference>
<proteinExistence type="predicted"/>
<dbReference type="Proteomes" id="UP000631034">
    <property type="component" value="Unassembled WGS sequence"/>
</dbReference>
<keyword evidence="1" id="KW-0560">Oxidoreductase</keyword>
<dbReference type="Gene3D" id="3.20.20.70">
    <property type="entry name" value="Aldolase class I"/>
    <property type="match status" value="1"/>
</dbReference>
<accession>A0A8J7CQ21</accession>
<dbReference type="RefSeq" id="WP_192533238.1">
    <property type="nucleotide sequence ID" value="NZ_JACZHT010000001.1"/>
</dbReference>